<protein>
    <submittedName>
        <fullName evidence="1">Uncharacterized protein</fullName>
    </submittedName>
</protein>
<sequence>MVGEVIEYVRYAFDEEGPHINPGRIVTFIKGMDVQAKPSALTKFGKYFLEPFLQQSELIGWREAGQQNSNEYIDYIKTFRLNGRPIILELAERLHGIGVRFT</sequence>
<keyword evidence="2" id="KW-1185">Reference proteome</keyword>
<reference evidence="1" key="2">
    <citation type="submission" date="2020-09" db="EMBL/GenBank/DDBJ databases">
        <authorList>
            <person name="Sun Q."/>
            <person name="Zhou Y."/>
        </authorList>
    </citation>
    <scope>NUCLEOTIDE SEQUENCE</scope>
    <source>
        <strain evidence="1">CGMCC 1.15725</strain>
    </source>
</reference>
<gene>
    <name evidence="1" type="ORF">GCM10011611_02540</name>
</gene>
<reference evidence="1" key="1">
    <citation type="journal article" date="2014" name="Int. J. Syst. Evol. Microbiol.">
        <title>Complete genome sequence of Corynebacterium casei LMG S-19264T (=DSM 44701T), isolated from a smear-ripened cheese.</title>
        <authorList>
            <consortium name="US DOE Joint Genome Institute (JGI-PGF)"/>
            <person name="Walter F."/>
            <person name="Albersmeier A."/>
            <person name="Kalinowski J."/>
            <person name="Ruckert C."/>
        </authorList>
    </citation>
    <scope>NUCLEOTIDE SEQUENCE</scope>
    <source>
        <strain evidence="1">CGMCC 1.15725</strain>
    </source>
</reference>
<dbReference type="Proteomes" id="UP000646365">
    <property type="component" value="Unassembled WGS sequence"/>
</dbReference>
<accession>A0A8J3E1J5</accession>
<name>A0A8J3E1J5_9PROT</name>
<dbReference type="AlphaFoldDB" id="A0A8J3E1J5"/>
<evidence type="ECO:0000313" key="2">
    <source>
        <dbReference type="Proteomes" id="UP000646365"/>
    </source>
</evidence>
<dbReference type="EMBL" id="BMJQ01000001">
    <property type="protein sequence ID" value="GGF00431.1"/>
    <property type="molecule type" value="Genomic_DNA"/>
</dbReference>
<evidence type="ECO:0000313" key="1">
    <source>
        <dbReference type="EMBL" id="GGF00431.1"/>
    </source>
</evidence>
<comment type="caution">
    <text evidence="1">The sequence shown here is derived from an EMBL/GenBank/DDBJ whole genome shotgun (WGS) entry which is preliminary data.</text>
</comment>
<proteinExistence type="predicted"/>
<organism evidence="1 2">
    <name type="scientific">Aliidongia dinghuensis</name>
    <dbReference type="NCBI Taxonomy" id="1867774"/>
    <lineage>
        <taxon>Bacteria</taxon>
        <taxon>Pseudomonadati</taxon>
        <taxon>Pseudomonadota</taxon>
        <taxon>Alphaproteobacteria</taxon>
        <taxon>Rhodospirillales</taxon>
        <taxon>Dongiaceae</taxon>
        <taxon>Aliidongia</taxon>
    </lineage>
</organism>